<dbReference type="EMBL" id="JAIWYP010000002">
    <property type="protein sequence ID" value="KAH3866958.1"/>
    <property type="molecule type" value="Genomic_DNA"/>
</dbReference>
<keyword evidence="1" id="KW-0175">Coiled coil</keyword>
<evidence type="ECO:0000256" key="1">
    <source>
        <dbReference type="SAM" id="Coils"/>
    </source>
</evidence>
<keyword evidence="3" id="KW-1185">Reference proteome</keyword>
<accession>A0A9D4M093</accession>
<protein>
    <submittedName>
        <fullName evidence="2">Uncharacterized protein</fullName>
    </submittedName>
</protein>
<sequence length="120" mass="13714">MQQLSNNLKSILNELSKFKKTQEASIHIVEVSLSEKLQEIKDLRQKLNAALDMLENTTLKELDDFGAAWQTSLKSDIDNSSRLTDELQQFSEAVQDLGNKSKKEIEFIASRKCLNKIRES</sequence>
<dbReference type="Proteomes" id="UP000828390">
    <property type="component" value="Unassembled WGS sequence"/>
</dbReference>
<gene>
    <name evidence="2" type="ORF">DPMN_030082</name>
</gene>
<proteinExistence type="predicted"/>
<dbReference type="AlphaFoldDB" id="A0A9D4M093"/>
<feature type="coiled-coil region" evidence="1">
    <location>
        <begin position="1"/>
        <end position="100"/>
    </location>
</feature>
<reference evidence="2" key="2">
    <citation type="submission" date="2020-11" db="EMBL/GenBank/DDBJ databases">
        <authorList>
            <person name="McCartney M.A."/>
            <person name="Auch B."/>
            <person name="Kono T."/>
            <person name="Mallez S."/>
            <person name="Becker A."/>
            <person name="Gohl D.M."/>
            <person name="Silverstein K.A.T."/>
            <person name="Koren S."/>
            <person name="Bechman K.B."/>
            <person name="Herman A."/>
            <person name="Abrahante J.E."/>
            <person name="Garbe J."/>
        </authorList>
    </citation>
    <scope>NUCLEOTIDE SEQUENCE</scope>
    <source>
        <strain evidence="2">Duluth1</strain>
        <tissue evidence="2">Whole animal</tissue>
    </source>
</reference>
<evidence type="ECO:0000313" key="3">
    <source>
        <dbReference type="Proteomes" id="UP000828390"/>
    </source>
</evidence>
<evidence type="ECO:0000313" key="2">
    <source>
        <dbReference type="EMBL" id="KAH3866958.1"/>
    </source>
</evidence>
<comment type="caution">
    <text evidence="2">The sequence shown here is derived from an EMBL/GenBank/DDBJ whole genome shotgun (WGS) entry which is preliminary data.</text>
</comment>
<reference evidence="2" key="1">
    <citation type="journal article" date="2019" name="bioRxiv">
        <title>The Genome of the Zebra Mussel, Dreissena polymorpha: A Resource for Invasive Species Research.</title>
        <authorList>
            <person name="McCartney M.A."/>
            <person name="Auch B."/>
            <person name="Kono T."/>
            <person name="Mallez S."/>
            <person name="Zhang Y."/>
            <person name="Obille A."/>
            <person name="Becker A."/>
            <person name="Abrahante J.E."/>
            <person name="Garbe J."/>
            <person name="Badalamenti J.P."/>
            <person name="Herman A."/>
            <person name="Mangelson H."/>
            <person name="Liachko I."/>
            <person name="Sullivan S."/>
            <person name="Sone E.D."/>
            <person name="Koren S."/>
            <person name="Silverstein K.A.T."/>
            <person name="Beckman K.B."/>
            <person name="Gohl D.M."/>
        </authorList>
    </citation>
    <scope>NUCLEOTIDE SEQUENCE</scope>
    <source>
        <strain evidence="2">Duluth1</strain>
        <tissue evidence="2">Whole animal</tissue>
    </source>
</reference>
<name>A0A9D4M093_DREPO</name>
<organism evidence="2 3">
    <name type="scientific">Dreissena polymorpha</name>
    <name type="common">Zebra mussel</name>
    <name type="synonym">Mytilus polymorpha</name>
    <dbReference type="NCBI Taxonomy" id="45954"/>
    <lineage>
        <taxon>Eukaryota</taxon>
        <taxon>Metazoa</taxon>
        <taxon>Spiralia</taxon>
        <taxon>Lophotrochozoa</taxon>
        <taxon>Mollusca</taxon>
        <taxon>Bivalvia</taxon>
        <taxon>Autobranchia</taxon>
        <taxon>Heteroconchia</taxon>
        <taxon>Euheterodonta</taxon>
        <taxon>Imparidentia</taxon>
        <taxon>Neoheterodontei</taxon>
        <taxon>Myida</taxon>
        <taxon>Dreissenoidea</taxon>
        <taxon>Dreissenidae</taxon>
        <taxon>Dreissena</taxon>
    </lineage>
</organism>